<organism evidence="1">
    <name type="scientific">Arundo donax</name>
    <name type="common">Giant reed</name>
    <name type="synonym">Donax arundinaceus</name>
    <dbReference type="NCBI Taxonomy" id="35708"/>
    <lineage>
        <taxon>Eukaryota</taxon>
        <taxon>Viridiplantae</taxon>
        <taxon>Streptophyta</taxon>
        <taxon>Embryophyta</taxon>
        <taxon>Tracheophyta</taxon>
        <taxon>Spermatophyta</taxon>
        <taxon>Magnoliopsida</taxon>
        <taxon>Liliopsida</taxon>
        <taxon>Poales</taxon>
        <taxon>Poaceae</taxon>
        <taxon>PACMAD clade</taxon>
        <taxon>Arundinoideae</taxon>
        <taxon>Arundineae</taxon>
        <taxon>Arundo</taxon>
    </lineage>
</organism>
<evidence type="ECO:0000313" key="1">
    <source>
        <dbReference type="EMBL" id="JAD44415.1"/>
    </source>
</evidence>
<reference evidence="1" key="2">
    <citation type="journal article" date="2015" name="Data Brief">
        <title>Shoot transcriptome of the giant reed, Arundo donax.</title>
        <authorList>
            <person name="Barrero R.A."/>
            <person name="Guerrero F.D."/>
            <person name="Moolhuijzen P."/>
            <person name="Goolsby J.A."/>
            <person name="Tidwell J."/>
            <person name="Bellgard S.E."/>
            <person name="Bellgard M.I."/>
        </authorList>
    </citation>
    <scope>NUCLEOTIDE SEQUENCE</scope>
    <source>
        <tissue evidence="1">Shoot tissue taken approximately 20 cm above the soil surface</tissue>
    </source>
</reference>
<dbReference type="AlphaFoldDB" id="A0A0A9SN02"/>
<name>A0A0A9SN02_ARUDO</name>
<proteinExistence type="predicted"/>
<reference evidence="1" key="1">
    <citation type="submission" date="2014-09" db="EMBL/GenBank/DDBJ databases">
        <authorList>
            <person name="Magalhaes I.L.F."/>
            <person name="Oliveira U."/>
            <person name="Santos F.R."/>
            <person name="Vidigal T.H.D.A."/>
            <person name="Brescovit A.D."/>
            <person name="Santos A.J."/>
        </authorList>
    </citation>
    <scope>NUCLEOTIDE SEQUENCE</scope>
    <source>
        <tissue evidence="1">Shoot tissue taken approximately 20 cm above the soil surface</tissue>
    </source>
</reference>
<dbReference type="EMBL" id="GBRH01253480">
    <property type="protein sequence ID" value="JAD44415.1"/>
    <property type="molecule type" value="Transcribed_RNA"/>
</dbReference>
<accession>A0A0A9SN02</accession>
<sequence length="25" mass="2921">MVCIEIYGETCFCFLCTTQCVLHTY</sequence>
<protein>
    <submittedName>
        <fullName evidence="1">Uncharacterized protein</fullName>
    </submittedName>
</protein>